<dbReference type="SFLD" id="SFLDG01136">
    <property type="entry name" value="C1.6:_Phosphoserine_Phosphatas"/>
    <property type="match status" value="1"/>
</dbReference>
<sequence>MVDRALELAKNIKLIVLDVDGVLTDGGLYFGDDGLIMKRFNVQDGFGIKLAQSAGLHIGVITGLNQKPVERRVSELGITLYSPGHHHKVAPFLAMCESLGIQPEQAAFMGDDWIDLGVMSKAGLALSVPNGLPEVIEAADWVSARKGGEGAVREAIGFILEAQGLLEDAKKQWVE</sequence>
<dbReference type="PIRSF" id="PIRSF006118">
    <property type="entry name" value="KDO8-P_Ptase"/>
    <property type="match status" value="1"/>
</dbReference>
<dbReference type="InterPro" id="IPR036412">
    <property type="entry name" value="HAD-like_sf"/>
</dbReference>
<dbReference type="FunFam" id="3.40.50.1000:FF:000029">
    <property type="entry name" value="3-deoxy-D-manno-octulosonate 8-phosphate phosphatase KdsC"/>
    <property type="match status" value="1"/>
</dbReference>
<dbReference type="GO" id="GO:0008781">
    <property type="term" value="F:N-acylneuraminate cytidylyltransferase activity"/>
    <property type="evidence" value="ECO:0007669"/>
    <property type="project" value="TreeGrafter"/>
</dbReference>
<keyword evidence="9 12" id="KW-0460">Magnesium</keyword>
<organism evidence="13 14">
    <name type="scientific">Pseudodesulfovibrio cashew</name>
    <dbReference type="NCBI Taxonomy" id="2678688"/>
    <lineage>
        <taxon>Bacteria</taxon>
        <taxon>Pseudomonadati</taxon>
        <taxon>Thermodesulfobacteriota</taxon>
        <taxon>Desulfovibrionia</taxon>
        <taxon>Desulfovibrionales</taxon>
        <taxon>Desulfovibrionaceae</taxon>
    </lineage>
</organism>
<evidence type="ECO:0000256" key="6">
    <source>
        <dbReference type="ARBA" id="ARBA00020092"/>
    </source>
</evidence>
<keyword evidence="10" id="KW-0448">Lipopolysaccharide biosynthesis</keyword>
<keyword evidence="8 13" id="KW-0378">Hydrolase</keyword>
<dbReference type="EC" id="3.1.3.45" evidence="5"/>
<dbReference type="Proteomes" id="UP000428328">
    <property type="component" value="Chromosome"/>
</dbReference>
<evidence type="ECO:0000256" key="8">
    <source>
        <dbReference type="ARBA" id="ARBA00022801"/>
    </source>
</evidence>
<dbReference type="CDD" id="cd01630">
    <property type="entry name" value="HAD_KDO-like"/>
    <property type="match status" value="1"/>
</dbReference>
<proteinExistence type="inferred from homology"/>
<dbReference type="NCBIfam" id="TIGR01670">
    <property type="entry name" value="KdsC-phosphatas"/>
    <property type="match status" value="1"/>
</dbReference>
<dbReference type="GO" id="GO:0009103">
    <property type="term" value="P:lipopolysaccharide biosynthetic process"/>
    <property type="evidence" value="ECO:0007669"/>
    <property type="project" value="UniProtKB-KW"/>
</dbReference>
<evidence type="ECO:0000313" key="13">
    <source>
        <dbReference type="EMBL" id="QGY41127.1"/>
    </source>
</evidence>
<feature type="binding site" evidence="12">
    <location>
        <position position="18"/>
    </location>
    <ligand>
        <name>Mg(2+)</name>
        <dbReference type="ChEBI" id="CHEBI:18420"/>
    </ligand>
</feature>
<dbReference type="InterPro" id="IPR023214">
    <property type="entry name" value="HAD_sf"/>
</dbReference>
<feature type="binding site" evidence="12">
    <location>
        <position position="111"/>
    </location>
    <ligand>
        <name>Mg(2+)</name>
        <dbReference type="ChEBI" id="CHEBI:18420"/>
    </ligand>
</feature>
<evidence type="ECO:0000313" key="14">
    <source>
        <dbReference type="Proteomes" id="UP000428328"/>
    </source>
</evidence>
<dbReference type="SUPFAM" id="SSF56784">
    <property type="entry name" value="HAD-like"/>
    <property type="match status" value="1"/>
</dbReference>
<dbReference type="PANTHER" id="PTHR21485">
    <property type="entry name" value="HAD SUPERFAMILY MEMBERS CMAS AND KDSC"/>
    <property type="match status" value="1"/>
</dbReference>
<feature type="binding site" evidence="12">
    <location>
        <position position="20"/>
    </location>
    <ligand>
        <name>substrate</name>
    </ligand>
</feature>
<dbReference type="PANTHER" id="PTHR21485:SF6">
    <property type="entry name" value="N-ACYLNEURAMINATE CYTIDYLYLTRANSFERASE-RELATED"/>
    <property type="match status" value="1"/>
</dbReference>
<dbReference type="RefSeq" id="WP_158949091.1">
    <property type="nucleotide sequence ID" value="NZ_CP046400.1"/>
</dbReference>
<evidence type="ECO:0000256" key="9">
    <source>
        <dbReference type="ARBA" id="ARBA00022842"/>
    </source>
</evidence>
<reference evidence="13 14" key="1">
    <citation type="submission" date="2019-11" db="EMBL/GenBank/DDBJ databases">
        <authorList>
            <person name="Zheng R.K."/>
            <person name="Sun C.M."/>
        </authorList>
    </citation>
    <scope>NUCLEOTIDE SEQUENCE [LARGE SCALE GENOMIC DNA]</scope>
    <source>
        <strain evidence="13 14">SRB007</strain>
    </source>
</reference>
<evidence type="ECO:0000256" key="2">
    <source>
        <dbReference type="ARBA" id="ARBA00001946"/>
    </source>
</evidence>
<dbReference type="Pfam" id="PF08282">
    <property type="entry name" value="Hydrolase_3"/>
    <property type="match status" value="1"/>
</dbReference>
<evidence type="ECO:0000256" key="4">
    <source>
        <dbReference type="ARBA" id="ARBA00011881"/>
    </source>
</evidence>
<dbReference type="SFLD" id="SFLDS00003">
    <property type="entry name" value="Haloacid_Dehalogenase"/>
    <property type="match status" value="1"/>
</dbReference>
<dbReference type="GO" id="GO:0046872">
    <property type="term" value="F:metal ion binding"/>
    <property type="evidence" value="ECO:0007669"/>
    <property type="project" value="UniProtKB-KW"/>
</dbReference>
<evidence type="ECO:0000256" key="7">
    <source>
        <dbReference type="ARBA" id="ARBA00022723"/>
    </source>
</evidence>
<dbReference type="KEGG" id="psel:GM415_13650"/>
<accession>A0A6I6JLT4</accession>
<comment type="catalytic activity">
    <reaction evidence="1">
        <text>3-deoxy-alpha-D-manno-2-octulosonate-8-phosphate + H2O = 3-deoxy-alpha-D-manno-oct-2-ulosonate + phosphate</text>
        <dbReference type="Rhea" id="RHEA:11500"/>
        <dbReference type="ChEBI" id="CHEBI:15377"/>
        <dbReference type="ChEBI" id="CHEBI:43474"/>
        <dbReference type="ChEBI" id="CHEBI:85985"/>
        <dbReference type="ChEBI" id="CHEBI:85986"/>
        <dbReference type="EC" id="3.1.3.45"/>
    </reaction>
</comment>
<comment type="similarity">
    <text evidence="3">Belongs to the KdsC family.</text>
</comment>
<gene>
    <name evidence="13" type="ORF">GM415_13650</name>
</gene>
<dbReference type="EMBL" id="CP046400">
    <property type="protein sequence ID" value="QGY41127.1"/>
    <property type="molecule type" value="Genomic_DNA"/>
</dbReference>
<dbReference type="Gene3D" id="3.40.50.1000">
    <property type="entry name" value="HAD superfamily/HAD-like"/>
    <property type="match status" value="1"/>
</dbReference>
<name>A0A6I6JLT4_9BACT</name>
<comment type="subunit">
    <text evidence="4">Homotetramer.</text>
</comment>
<protein>
    <recommendedName>
        <fullName evidence="6">3-deoxy-D-manno-octulosonate 8-phosphate phosphatase KdsC</fullName>
        <ecNumber evidence="5">3.1.3.45</ecNumber>
    </recommendedName>
    <alternativeName>
        <fullName evidence="11">KDO 8-P phosphatase</fullName>
    </alternativeName>
</protein>
<dbReference type="InterPro" id="IPR050793">
    <property type="entry name" value="CMP-NeuNAc_synthase"/>
</dbReference>
<evidence type="ECO:0000256" key="11">
    <source>
        <dbReference type="ARBA" id="ARBA00031051"/>
    </source>
</evidence>
<dbReference type="SFLD" id="SFLDG01138">
    <property type="entry name" value="C1.6.2:_Deoxy-d-mannose-octulo"/>
    <property type="match status" value="1"/>
</dbReference>
<comment type="cofactor">
    <cofactor evidence="2 12">
        <name>Mg(2+)</name>
        <dbReference type="ChEBI" id="CHEBI:18420"/>
    </cofactor>
</comment>
<dbReference type="GO" id="GO:0019143">
    <property type="term" value="F:3-deoxy-manno-octulosonate-8-phosphatase activity"/>
    <property type="evidence" value="ECO:0007669"/>
    <property type="project" value="UniProtKB-EC"/>
</dbReference>
<evidence type="ECO:0000256" key="1">
    <source>
        <dbReference type="ARBA" id="ARBA00000898"/>
    </source>
</evidence>
<evidence type="ECO:0000256" key="5">
    <source>
        <dbReference type="ARBA" id="ARBA00013066"/>
    </source>
</evidence>
<dbReference type="AlphaFoldDB" id="A0A6I6JLT4"/>
<evidence type="ECO:0000256" key="3">
    <source>
        <dbReference type="ARBA" id="ARBA00005893"/>
    </source>
</evidence>
<keyword evidence="14" id="KW-1185">Reference proteome</keyword>
<evidence type="ECO:0000256" key="12">
    <source>
        <dbReference type="PIRSR" id="PIRSR006118-2"/>
    </source>
</evidence>
<dbReference type="InterPro" id="IPR010023">
    <property type="entry name" value="KdsC_fam"/>
</dbReference>
<keyword evidence="7 12" id="KW-0479">Metal-binding</keyword>
<evidence type="ECO:0000256" key="10">
    <source>
        <dbReference type="ARBA" id="ARBA00022985"/>
    </source>
</evidence>